<evidence type="ECO:0000256" key="1">
    <source>
        <dbReference type="SAM" id="MobiDB-lite"/>
    </source>
</evidence>
<feature type="region of interest" description="Disordered" evidence="1">
    <location>
        <begin position="39"/>
        <end position="87"/>
    </location>
</feature>
<comment type="caution">
    <text evidence="2">The sequence shown here is derived from an EMBL/GenBank/DDBJ whole genome shotgun (WGS) entry which is preliminary data.</text>
</comment>
<evidence type="ECO:0000313" key="2">
    <source>
        <dbReference type="EMBL" id="KAJ8341684.1"/>
    </source>
</evidence>
<accession>A0A9Q1IJE8</accession>
<organism evidence="2 3">
    <name type="scientific">Synaphobranchus kaupii</name>
    <name type="common">Kaup's arrowtooth eel</name>
    <dbReference type="NCBI Taxonomy" id="118154"/>
    <lineage>
        <taxon>Eukaryota</taxon>
        <taxon>Metazoa</taxon>
        <taxon>Chordata</taxon>
        <taxon>Craniata</taxon>
        <taxon>Vertebrata</taxon>
        <taxon>Euteleostomi</taxon>
        <taxon>Actinopterygii</taxon>
        <taxon>Neopterygii</taxon>
        <taxon>Teleostei</taxon>
        <taxon>Anguilliformes</taxon>
        <taxon>Synaphobranchidae</taxon>
        <taxon>Synaphobranchus</taxon>
    </lineage>
</organism>
<proteinExistence type="predicted"/>
<reference evidence="2" key="1">
    <citation type="journal article" date="2023" name="Science">
        <title>Genome structures resolve the early diversification of teleost fishes.</title>
        <authorList>
            <person name="Parey E."/>
            <person name="Louis A."/>
            <person name="Montfort J."/>
            <person name="Bouchez O."/>
            <person name="Roques C."/>
            <person name="Iampietro C."/>
            <person name="Lluch J."/>
            <person name="Castinel A."/>
            <person name="Donnadieu C."/>
            <person name="Desvignes T."/>
            <person name="Floi Bucao C."/>
            <person name="Jouanno E."/>
            <person name="Wen M."/>
            <person name="Mejri S."/>
            <person name="Dirks R."/>
            <person name="Jansen H."/>
            <person name="Henkel C."/>
            <person name="Chen W.J."/>
            <person name="Zahm M."/>
            <person name="Cabau C."/>
            <person name="Klopp C."/>
            <person name="Thompson A.W."/>
            <person name="Robinson-Rechavi M."/>
            <person name="Braasch I."/>
            <person name="Lecointre G."/>
            <person name="Bobe J."/>
            <person name="Postlethwait J.H."/>
            <person name="Berthelot C."/>
            <person name="Roest Crollius H."/>
            <person name="Guiguen Y."/>
        </authorList>
    </citation>
    <scope>NUCLEOTIDE SEQUENCE</scope>
    <source>
        <strain evidence="2">WJC10195</strain>
    </source>
</reference>
<dbReference type="AlphaFoldDB" id="A0A9Q1IJE8"/>
<gene>
    <name evidence="2" type="ORF">SKAU_G00339750</name>
</gene>
<evidence type="ECO:0000313" key="3">
    <source>
        <dbReference type="Proteomes" id="UP001152622"/>
    </source>
</evidence>
<name>A0A9Q1IJE8_SYNKA</name>
<keyword evidence="3" id="KW-1185">Reference proteome</keyword>
<dbReference type="Proteomes" id="UP001152622">
    <property type="component" value="Chromosome 15"/>
</dbReference>
<sequence>MSGGREEQAACPLSCGFPLRGTDRVLTRGVVRELVPALRRNSKSSSRVAAGLRRVSATAEEPDSAGPGLSLAPGPKLLTADGEGSRA</sequence>
<protein>
    <submittedName>
        <fullName evidence="2">Uncharacterized protein</fullName>
    </submittedName>
</protein>
<dbReference type="EMBL" id="JAINUF010000015">
    <property type="protein sequence ID" value="KAJ8341684.1"/>
    <property type="molecule type" value="Genomic_DNA"/>
</dbReference>